<reference evidence="11" key="1">
    <citation type="submission" date="2016-10" db="EMBL/GenBank/DDBJ databases">
        <authorList>
            <person name="de Groot N.N."/>
        </authorList>
    </citation>
    <scope>NUCLEOTIDE SEQUENCE [LARGE SCALE GENOMIC DNA]</scope>
    <source>
        <strain evidence="11">DSM 24204</strain>
    </source>
</reference>
<feature type="domain" description="EamA" evidence="9">
    <location>
        <begin position="6"/>
        <end position="141"/>
    </location>
</feature>
<feature type="transmembrane region" description="Helical" evidence="8">
    <location>
        <begin position="176"/>
        <end position="193"/>
    </location>
</feature>
<comment type="similarity">
    <text evidence="2">Belongs to the EamA transporter family.</text>
</comment>
<evidence type="ECO:0000256" key="2">
    <source>
        <dbReference type="ARBA" id="ARBA00007362"/>
    </source>
</evidence>
<keyword evidence="13" id="KW-1185">Reference proteome</keyword>
<comment type="subcellular location">
    <subcellularLocation>
        <location evidence="1">Cell membrane</location>
        <topology evidence="1">Multi-pass membrane protein</topology>
    </subcellularLocation>
</comment>
<dbReference type="EMBL" id="JASAVS010000016">
    <property type="protein sequence ID" value="MDP8085804.1"/>
    <property type="molecule type" value="Genomic_DNA"/>
</dbReference>
<dbReference type="Pfam" id="PF00892">
    <property type="entry name" value="EamA"/>
    <property type="match status" value="1"/>
</dbReference>
<feature type="transmembrane region" description="Helical" evidence="8">
    <location>
        <begin position="39"/>
        <end position="58"/>
    </location>
</feature>
<evidence type="ECO:0000256" key="1">
    <source>
        <dbReference type="ARBA" id="ARBA00004651"/>
    </source>
</evidence>
<proteinExistence type="inferred from homology"/>
<evidence type="ECO:0000313" key="13">
    <source>
        <dbReference type="Proteomes" id="UP001224812"/>
    </source>
</evidence>
<evidence type="ECO:0000256" key="5">
    <source>
        <dbReference type="ARBA" id="ARBA00022692"/>
    </source>
</evidence>
<evidence type="ECO:0000313" key="11">
    <source>
        <dbReference type="EMBL" id="SEM57390.1"/>
    </source>
</evidence>
<keyword evidence="4" id="KW-1003">Cell membrane</keyword>
<dbReference type="NCBIfam" id="TIGR00688">
    <property type="entry name" value="rarD"/>
    <property type="match status" value="1"/>
</dbReference>
<feature type="transmembrane region" description="Helical" evidence="8">
    <location>
        <begin position="70"/>
        <end position="89"/>
    </location>
</feature>
<dbReference type="RefSeq" id="WP_090923017.1">
    <property type="nucleotide sequence ID" value="NZ_CP016180.1"/>
</dbReference>
<evidence type="ECO:0000256" key="4">
    <source>
        <dbReference type="ARBA" id="ARBA00022475"/>
    </source>
</evidence>
<evidence type="ECO:0000256" key="8">
    <source>
        <dbReference type="SAM" id="Phobius"/>
    </source>
</evidence>
<dbReference type="Proteomes" id="UP000198883">
    <property type="component" value="Unassembled WGS sequence"/>
</dbReference>
<evidence type="ECO:0000256" key="6">
    <source>
        <dbReference type="ARBA" id="ARBA00022989"/>
    </source>
</evidence>
<dbReference type="STRING" id="97481.SAMN05444853_12520"/>
<keyword evidence="6 8" id="KW-1133">Transmembrane helix</keyword>
<dbReference type="InterPro" id="IPR004626">
    <property type="entry name" value="RarD"/>
</dbReference>
<dbReference type="EMBL" id="FOBN01000025">
    <property type="protein sequence ID" value="SEM57390.1"/>
    <property type="molecule type" value="Genomic_DNA"/>
</dbReference>
<sequence>MKLSVGLIQAILAYTIWGLFPLYWALLKHIPATEIIGHRILWSFVLLFVIIIGRNKLIRVLQGLKNKKNVLILLITSLLISGNWLIYIWAVTNGHILESSLGYYISPLCNVLLGVIFLSERLRRLQYIAVILAFLGVIFLTIIYGRIPFIALGLASTVAIYALLRKWVSLDTQTAMFIETGLIVIPAALYVLFGNHSQAIFNGSLITQVLLICGGAVTLLPLMLMTNSLKTLRLSTVGFLQYISPTLQFFCGLVVFGEPFDIYTFIGFIFIWTAMLIYSLDAFFCHKKQTLKHNLIEK</sequence>
<keyword evidence="5 8" id="KW-0812">Transmembrane</keyword>
<protein>
    <submittedName>
        <fullName evidence="11">Chloramphenicol-sensitive protein RarD</fullName>
    </submittedName>
    <submittedName>
        <fullName evidence="10">EamA family transporter RarD</fullName>
    </submittedName>
</protein>
<evidence type="ECO:0000256" key="3">
    <source>
        <dbReference type="ARBA" id="ARBA00022448"/>
    </source>
</evidence>
<feature type="transmembrane region" description="Helical" evidence="8">
    <location>
        <begin position="101"/>
        <end position="118"/>
    </location>
</feature>
<feature type="transmembrane region" description="Helical" evidence="8">
    <location>
        <begin position="237"/>
        <end position="256"/>
    </location>
</feature>
<feature type="transmembrane region" description="Helical" evidence="8">
    <location>
        <begin position="7"/>
        <end position="27"/>
    </location>
</feature>
<reference evidence="10 13" key="3">
    <citation type="journal article" date="2023" name="Front. Microbiol.">
        <title>Phylogeography and host specificity of Pasteurellaceae pathogenic to sea-farmed fish in the north-east Atlantic.</title>
        <authorList>
            <person name="Gulla S."/>
            <person name="Colquhoun D.J."/>
            <person name="Olsen A.B."/>
            <person name="Spilsberg B."/>
            <person name="Lagesen K."/>
            <person name="Aakesson C.P."/>
            <person name="Strom S."/>
            <person name="Manji F."/>
            <person name="Birkbeck T.H."/>
            <person name="Nilsen H.K."/>
        </authorList>
    </citation>
    <scope>NUCLEOTIDE SEQUENCE [LARGE SCALE GENOMIC DNA]</scope>
    <source>
        <strain evidence="10 13">VIO11850</strain>
    </source>
</reference>
<reference evidence="12" key="2">
    <citation type="submission" date="2016-10" db="EMBL/GenBank/DDBJ databases">
        <authorList>
            <person name="Varghese N."/>
            <person name="Submissions S."/>
        </authorList>
    </citation>
    <scope>NUCLEOTIDE SEQUENCE [LARGE SCALE GENOMIC DNA]</scope>
    <source>
        <strain evidence="12">DSM 24204</strain>
    </source>
</reference>
<dbReference type="PANTHER" id="PTHR22911:SF137">
    <property type="entry name" value="SOLUTE CARRIER FAMILY 35 MEMBER G2-RELATED"/>
    <property type="match status" value="1"/>
</dbReference>
<feature type="transmembrane region" description="Helical" evidence="8">
    <location>
        <begin position="205"/>
        <end position="225"/>
    </location>
</feature>
<dbReference type="OrthoDB" id="369870at2"/>
<feature type="transmembrane region" description="Helical" evidence="8">
    <location>
        <begin position="125"/>
        <end position="143"/>
    </location>
</feature>
<dbReference type="InterPro" id="IPR037185">
    <property type="entry name" value="EmrE-like"/>
</dbReference>
<name>A0A1H7ZG68_9PAST</name>
<accession>A0A1H7ZG68</accession>
<dbReference type="Proteomes" id="UP001224812">
    <property type="component" value="Unassembled WGS sequence"/>
</dbReference>
<dbReference type="InterPro" id="IPR000620">
    <property type="entry name" value="EamA_dom"/>
</dbReference>
<keyword evidence="7 8" id="KW-0472">Membrane</keyword>
<evidence type="ECO:0000313" key="12">
    <source>
        <dbReference type="Proteomes" id="UP000198883"/>
    </source>
</evidence>
<organism evidence="11 12">
    <name type="scientific">Phocoenobacter skyensis</name>
    <dbReference type="NCBI Taxonomy" id="97481"/>
    <lineage>
        <taxon>Bacteria</taxon>
        <taxon>Pseudomonadati</taxon>
        <taxon>Pseudomonadota</taxon>
        <taxon>Gammaproteobacteria</taxon>
        <taxon>Pasteurellales</taxon>
        <taxon>Pasteurellaceae</taxon>
        <taxon>Phocoenobacter</taxon>
    </lineage>
</organism>
<dbReference type="SUPFAM" id="SSF103481">
    <property type="entry name" value="Multidrug resistance efflux transporter EmrE"/>
    <property type="match status" value="2"/>
</dbReference>
<gene>
    <name evidence="10" type="primary">rarD</name>
    <name evidence="10" type="ORF">QJT92_07720</name>
    <name evidence="11" type="ORF">SAMN05444853_12520</name>
</gene>
<dbReference type="AlphaFoldDB" id="A0A1H7ZG68"/>
<keyword evidence="3" id="KW-0813">Transport</keyword>
<dbReference type="GO" id="GO:0005886">
    <property type="term" value="C:plasma membrane"/>
    <property type="evidence" value="ECO:0007669"/>
    <property type="project" value="UniProtKB-SubCell"/>
</dbReference>
<evidence type="ECO:0000256" key="7">
    <source>
        <dbReference type="ARBA" id="ARBA00023136"/>
    </source>
</evidence>
<feature type="transmembrane region" description="Helical" evidence="8">
    <location>
        <begin position="149"/>
        <end position="164"/>
    </location>
</feature>
<evidence type="ECO:0000259" key="9">
    <source>
        <dbReference type="Pfam" id="PF00892"/>
    </source>
</evidence>
<dbReference type="PANTHER" id="PTHR22911">
    <property type="entry name" value="ACYL-MALONYL CONDENSING ENZYME-RELATED"/>
    <property type="match status" value="1"/>
</dbReference>
<evidence type="ECO:0000313" key="10">
    <source>
        <dbReference type="EMBL" id="MDP8085804.1"/>
    </source>
</evidence>
<feature type="transmembrane region" description="Helical" evidence="8">
    <location>
        <begin position="262"/>
        <end position="284"/>
    </location>
</feature>
<dbReference type="GeneID" id="83543741"/>